<reference evidence="2 3" key="1">
    <citation type="journal article" date="2019" name="Nat. Med.">
        <title>A library of human gut bacterial isolates paired with longitudinal multiomics data enables mechanistic microbiome research.</title>
        <authorList>
            <person name="Poyet M."/>
            <person name="Groussin M."/>
            <person name="Gibbons S.M."/>
            <person name="Avila-Pacheco J."/>
            <person name="Jiang X."/>
            <person name="Kearney S.M."/>
            <person name="Perrotta A.R."/>
            <person name="Berdy B."/>
            <person name="Zhao S."/>
            <person name="Lieberman T.D."/>
            <person name="Swanson P.K."/>
            <person name="Smith M."/>
            <person name="Roesemann S."/>
            <person name="Alexander J.E."/>
            <person name="Rich S.A."/>
            <person name="Livny J."/>
            <person name="Vlamakis H."/>
            <person name="Clish C."/>
            <person name="Bullock K."/>
            <person name="Deik A."/>
            <person name="Scott J."/>
            <person name="Pierce K.A."/>
            <person name="Xavier R.J."/>
            <person name="Alm E.J."/>
        </authorList>
    </citation>
    <scope>NUCLEOTIDE SEQUENCE [LARGE SCALE GENOMIC DNA]</scope>
    <source>
        <strain evidence="2 3">BIOML-A2</strain>
    </source>
</reference>
<dbReference type="Proteomes" id="UP000323567">
    <property type="component" value="Unassembled WGS sequence"/>
</dbReference>
<feature type="compositionally biased region" description="Polar residues" evidence="1">
    <location>
        <begin position="217"/>
        <end position="232"/>
    </location>
</feature>
<gene>
    <name evidence="2" type="ORF">F2Y13_04705</name>
</gene>
<dbReference type="InterPro" id="IPR025632">
    <property type="entry name" value="DUF4290"/>
</dbReference>
<evidence type="ECO:0000313" key="2">
    <source>
        <dbReference type="EMBL" id="KAA2371245.1"/>
    </source>
</evidence>
<dbReference type="Pfam" id="PF14123">
    <property type="entry name" value="DUF4290"/>
    <property type="match status" value="1"/>
</dbReference>
<organism evidence="2 3">
    <name type="scientific">Alistipes shahii</name>
    <dbReference type="NCBI Taxonomy" id="328814"/>
    <lineage>
        <taxon>Bacteria</taxon>
        <taxon>Pseudomonadati</taxon>
        <taxon>Bacteroidota</taxon>
        <taxon>Bacteroidia</taxon>
        <taxon>Bacteroidales</taxon>
        <taxon>Rikenellaceae</taxon>
        <taxon>Alistipes</taxon>
    </lineage>
</organism>
<dbReference type="EMBL" id="VVXK01000004">
    <property type="protein sequence ID" value="KAA2371245.1"/>
    <property type="molecule type" value="Genomic_DNA"/>
</dbReference>
<dbReference type="AlphaFoldDB" id="A0A5B3GC83"/>
<evidence type="ECO:0000256" key="1">
    <source>
        <dbReference type="SAM" id="MobiDB-lite"/>
    </source>
</evidence>
<dbReference type="RefSeq" id="WP_138266255.1">
    <property type="nucleotide sequence ID" value="NZ_AP031448.1"/>
</dbReference>
<evidence type="ECO:0000313" key="3">
    <source>
        <dbReference type="Proteomes" id="UP000323567"/>
    </source>
</evidence>
<proteinExistence type="predicted"/>
<name>A0A5B3GC83_9BACT</name>
<feature type="region of interest" description="Disordered" evidence="1">
    <location>
        <begin position="184"/>
        <end position="232"/>
    </location>
</feature>
<feature type="compositionally biased region" description="Low complexity" evidence="1">
    <location>
        <begin position="193"/>
        <end position="216"/>
    </location>
</feature>
<accession>A0A5B3GC83</accession>
<protein>
    <submittedName>
        <fullName evidence="2">DUF4290 domain-containing protein</fullName>
    </submittedName>
</protein>
<comment type="caution">
    <text evidence="2">The sequence shown here is derived from an EMBL/GenBank/DDBJ whole genome shotgun (WGS) entry which is preliminary data.</text>
</comment>
<sequence length="232" mass="27725">MKKNYNYTRRKLYLPEYGRHIQEMIDSLLEIEDRRERNRQARAVIAVMGNLNPLLRDTADFTHKLWDHLFIMSDFQLDVDSPYPQPSRQELTASPRRMTYSQGRITYKHYGKYVERMIRGLADERNPRTVSRTVDNLARYMRTKSYEYNQEHPNNEVIVKDIKRMSGGAIQIDEVALNNLRSDYKQPFSSRPQKGAQQHRQPHQQQRQQKNRSQQPYRNFTKNNGPHRNSSK</sequence>